<evidence type="ECO:0000313" key="1">
    <source>
        <dbReference type="EMBL" id="OAF15541.1"/>
    </source>
</evidence>
<comment type="caution">
    <text evidence="1">The sequence shown here is derived from an EMBL/GenBank/DDBJ whole genome shotgun (WGS) entry which is preliminary data.</text>
</comment>
<gene>
    <name evidence="1" type="ORF">AYJ54_39960</name>
</gene>
<dbReference type="AlphaFoldDB" id="A0A176Z490"/>
<organism evidence="1 2">
    <name type="scientific">Bradyrhizobium centrolobii</name>
    <dbReference type="NCBI Taxonomy" id="1505087"/>
    <lineage>
        <taxon>Bacteria</taxon>
        <taxon>Pseudomonadati</taxon>
        <taxon>Pseudomonadota</taxon>
        <taxon>Alphaproteobacteria</taxon>
        <taxon>Hyphomicrobiales</taxon>
        <taxon>Nitrobacteraceae</taxon>
        <taxon>Bradyrhizobium</taxon>
    </lineage>
</organism>
<accession>A0A176Z490</accession>
<protein>
    <submittedName>
        <fullName evidence="1">Uncharacterized protein</fullName>
    </submittedName>
</protein>
<dbReference type="EMBL" id="LUUB01000022">
    <property type="protein sequence ID" value="OAF15541.1"/>
    <property type="molecule type" value="Genomic_DNA"/>
</dbReference>
<evidence type="ECO:0000313" key="2">
    <source>
        <dbReference type="Proteomes" id="UP000076959"/>
    </source>
</evidence>
<keyword evidence="2" id="KW-1185">Reference proteome</keyword>
<name>A0A176Z490_9BRAD</name>
<sequence>MLAATCRKQPLSFGAAEVAAVAVAAEFGVAVEAAAGAAAAAHAGGGAAGAKFRDLAPSRIC</sequence>
<dbReference type="Proteomes" id="UP000076959">
    <property type="component" value="Unassembled WGS sequence"/>
</dbReference>
<proteinExistence type="predicted"/>
<reference evidence="1 2" key="1">
    <citation type="submission" date="2016-03" db="EMBL/GenBank/DDBJ databases">
        <title>Draft Genome Sequence of the Strain BR 10245 (Bradyrhizobium sp.) isolated from nodules of Centrolobium paraense.</title>
        <authorList>
            <person name="Simoes-Araujo J.L.Sr."/>
            <person name="Barauna A.C."/>
            <person name="Silva K."/>
            <person name="Zilli J.E."/>
        </authorList>
    </citation>
    <scope>NUCLEOTIDE SEQUENCE [LARGE SCALE GENOMIC DNA]</scope>
    <source>
        <strain evidence="1 2">BR 10245</strain>
    </source>
</reference>